<dbReference type="Pfam" id="PF12146">
    <property type="entry name" value="Hydrolase_4"/>
    <property type="match status" value="1"/>
</dbReference>
<dbReference type="SUPFAM" id="SSF53474">
    <property type="entry name" value="alpha/beta-Hydrolases"/>
    <property type="match status" value="1"/>
</dbReference>
<dbReference type="Gene3D" id="3.40.50.1820">
    <property type="entry name" value="alpha/beta hydrolase"/>
    <property type="match status" value="1"/>
</dbReference>
<sequence length="292" mass="32322">MARSDLIVRDLTAPAADGYTLSMRLISAIDPTHAVLVTSGTGFPKGFYERFARHLAGRGAAVLTHDMRGVGGSRPEDLAAMRMTYEDWGRLDMPAALEALIAEAPGVPVSHVGHSVGGHFAGFMPNHAKIGRHAFVAVGSGYWPKHPLSYNPVEVFFWWGYGPWSLARHGYIKGGNVWRGADLPRGVFIPWRRWCHDPRYFGERLSSELKPNHFAEVTAPIRSWIFTDDPIANVRTGPDILKVYPNTPSELVVRKPADYGVARIGHEGAFRRGMEPVWDEIAGWLTGEVTRA</sequence>
<dbReference type="InterPro" id="IPR022742">
    <property type="entry name" value="Hydrolase_4"/>
</dbReference>
<organism evidence="2 3">
    <name type="scientific">Brevundimonas subvibrioides</name>
    <dbReference type="NCBI Taxonomy" id="74313"/>
    <lineage>
        <taxon>Bacteria</taxon>
        <taxon>Pseudomonadati</taxon>
        <taxon>Pseudomonadota</taxon>
        <taxon>Alphaproteobacteria</taxon>
        <taxon>Caulobacterales</taxon>
        <taxon>Caulobacteraceae</taxon>
        <taxon>Brevundimonas</taxon>
    </lineage>
</organism>
<name>A0A258FMD9_9CAUL</name>
<dbReference type="GO" id="GO:0016787">
    <property type="term" value="F:hydrolase activity"/>
    <property type="evidence" value="ECO:0007669"/>
    <property type="project" value="UniProtKB-KW"/>
</dbReference>
<dbReference type="Proteomes" id="UP000215595">
    <property type="component" value="Unassembled WGS sequence"/>
</dbReference>
<gene>
    <name evidence="2" type="ORF">B7Z01_08340</name>
</gene>
<dbReference type="InterPro" id="IPR029058">
    <property type="entry name" value="AB_hydrolase_fold"/>
</dbReference>
<dbReference type="EMBL" id="NCEB01000014">
    <property type="protein sequence ID" value="OYX33750.1"/>
    <property type="molecule type" value="Genomic_DNA"/>
</dbReference>
<comment type="caution">
    <text evidence="2">The sequence shown here is derived from an EMBL/GenBank/DDBJ whole genome shotgun (WGS) entry which is preliminary data.</text>
</comment>
<evidence type="ECO:0000313" key="3">
    <source>
        <dbReference type="Proteomes" id="UP000215595"/>
    </source>
</evidence>
<reference evidence="2 3" key="1">
    <citation type="submission" date="2017-03" db="EMBL/GenBank/DDBJ databases">
        <title>Lifting the veil on microbial sulfur biogeochemistry in mining wastewaters.</title>
        <authorList>
            <person name="Kantor R.S."/>
            <person name="Colenbrander Nelson T."/>
            <person name="Marshall S."/>
            <person name="Bennett D."/>
            <person name="Apte S."/>
            <person name="Camacho D."/>
            <person name="Thomas B.C."/>
            <person name="Warren L.A."/>
            <person name="Banfield J.F."/>
        </authorList>
    </citation>
    <scope>NUCLEOTIDE SEQUENCE [LARGE SCALE GENOMIC DNA]</scope>
    <source>
        <strain evidence="2">32-69-9</strain>
    </source>
</reference>
<dbReference type="InterPro" id="IPR017208">
    <property type="entry name" value="UCP037442_abhydr"/>
</dbReference>
<dbReference type="AlphaFoldDB" id="A0A258FMD9"/>
<dbReference type="PIRSF" id="PIRSF037442">
    <property type="entry name" value="UCP037442_abhydr"/>
    <property type="match status" value="1"/>
</dbReference>
<evidence type="ECO:0000259" key="1">
    <source>
        <dbReference type="Pfam" id="PF12146"/>
    </source>
</evidence>
<proteinExistence type="predicted"/>
<feature type="domain" description="Serine aminopeptidase S33" evidence="1">
    <location>
        <begin position="31"/>
        <end position="155"/>
    </location>
</feature>
<evidence type="ECO:0000313" key="2">
    <source>
        <dbReference type="EMBL" id="OYX33750.1"/>
    </source>
</evidence>
<protein>
    <submittedName>
        <fullName evidence="2">Alpha/beta hydrolase</fullName>
    </submittedName>
</protein>
<keyword evidence="2" id="KW-0378">Hydrolase</keyword>
<accession>A0A258FMD9</accession>